<dbReference type="Pfam" id="PF04377">
    <property type="entry name" value="ATE_C"/>
    <property type="match status" value="1"/>
</dbReference>
<accession>A0A2S8G5R1</accession>
<evidence type="ECO:0000313" key="7">
    <source>
        <dbReference type="Proteomes" id="UP000238322"/>
    </source>
</evidence>
<dbReference type="PANTHER" id="PTHR21367:SF1">
    <property type="entry name" value="ARGINYL-TRNA--PROTEIN TRANSFERASE 1"/>
    <property type="match status" value="1"/>
</dbReference>
<dbReference type="Proteomes" id="UP000238322">
    <property type="component" value="Unassembled WGS sequence"/>
</dbReference>
<dbReference type="InterPro" id="IPR030700">
    <property type="entry name" value="N-end_Aminoacyl_Trfase"/>
</dbReference>
<sequence length="267" mass="30518">MLSLFGAIMLPIGRATLVSAAIEKPTLKSAWMSQRYGSKFIDVEESCPYLPDRLAVLPFYLTDFRADPASFDEALSEGVRRSGIFIYHTDCPGCNACEPIRIPVDDFQPRRRHRRVLKKGEAELRVVIGEPVVDRQRLDLYNRHKMGRGLGEPGSEIDLRSLKEFLGITCCDSREFRYYRGEELVGVAIADVGQEAMSAVYCYFDSKCGDLGIGNFSVLKQIEACREWGLKYLYLGFYVAGNEHMRYKANYLPHERRIDGEWIRFDT</sequence>
<dbReference type="AlphaFoldDB" id="A0A2S8G5R1"/>
<comment type="caution">
    <text evidence="6">The sequence shown here is derived from an EMBL/GenBank/DDBJ whole genome shotgun (WGS) entry which is preliminary data.</text>
</comment>
<evidence type="ECO:0000259" key="5">
    <source>
        <dbReference type="Pfam" id="PF04377"/>
    </source>
</evidence>
<dbReference type="GO" id="GO:0004057">
    <property type="term" value="F:arginyl-tRNA--protein transferase activity"/>
    <property type="evidence" value="ECO:0007669"/>
    <property type="project" value="InterPro"/>
</dbReference>
<evidence type="ECO:0000259" key="4">
    <source>
        <dbReference type="Pfam" id="PF04376"/>
    </source>
</evidence>
<organism evidence="6 7">
    <name type="scientific">Blastopirellula marina</name>
    <dbReference type="NCBI Taxonomy" id="124"/>
    <lineage>
        <taxon>Bacteria</taxon>
        <taxon>Pseudomonadati</taxon>
        <taxon>Planctomycetota</taxon>
        <taxon>Planctomycetia</taxon>
        <taxon>Pirellulales</taxon>
        <taxon>Pirellulaceae</taxon>
        <taxon>Blastopirellula</taxon>
    </lineage>
</organism>
<keyword evidence="1" id="KW-0963">Cytoplasm</keyword>
<dbReference type="GO" id="GO:0005737">
    <property type="term" value="C:cytoplasm"/>
    <property type="evidence" value="ECO:0007669"/>
    <property type="project" value="TreeGrafter"/>
</dbReference>
<dbReference type="PANTHER" id="PTHR21367">
    <property type="entry name" value="ARGININE-TRNA-PROTEIN TRANSFERASE 1"/>
    <property type="match status" value="1"/>
</dbReference>
<keyword evidence="3" id="KW-0012">Acyltransferase</keyword>
<dbReference type="PIRSF" id="PIRSF037208">
    <property type="entry name" value="ATE_pro_prd"/>
    <property type="match status" value="1"/>
</dbReference>
<evidence type="ECO:0000256" key="3">
    <source>
        <dbReference type="ARBA" id="ARBA00023315"/>
    </source>
</evidence>
<dbReference type="GO" id="GO:0008914">
    <property type="term" value="F:leucyl-tRNA--protein transferase activity"/>
    <property type="evidence" value="ECO:0007669"/>
    <property type="project" value="InterPro"/>
</dbReference>
<dbReference type="EMBL" id="PUHY01000004">
    <property type="protein sequence ID" value="PQO39788.1"/>
    <property type="molecule type" value="Genomic_DNA"/>
</dbReference>
<dbReference type="NCBIfam" id="NF002346">
    <property type="entry name" value="PRK01305.2-3"/>
    <property type="match status" value="1"/>
</dbReference>
<evidence type="ECO:0000256" key="1">
    <source>
        <dbReference type="ARBA" id="ARBA00022490"/>
    </source>
</evidence>
<dbReference type="InterPro" id="IPR007472">
    <property type="entry name" value="N-end_Aminoacyl_Trfase_C"/>
</dbReference>
<name>A0A2S8G5R1_9BACT</name>
<evidence type="ECO:0000313" key="6">
    <source>
        <dbReference type="EMBL" id="PQO39788.1"/>
    </source>
</evidence>
<dbReference type="GO" id="GO:0071596">
    <property type="term" value="P:ubiquitin-dependent protein catabolic process via the N-end rule pathway"/>
    <property type="evidence" value="ECO:0007669"/>
    <property type="project" value="InterPro"/>
</dbReference>
<feature type="domain" description="N-end rule aminoacyl transferase C-terminal" evidence="5">
    <location>
        <begin position="137"/>
        <end position="256"/>
    </location>
</feature>
<dbReference type="InterPro" id="IPR016181">
    <property type="entry name" value="Acyl_CoA_acyltransferase"/>
</dbReference>
<keyword evidence="2 6" id="KW-0808">Transferase</keyword>
<dbReference type="InterPro" id="IPR007471">
    <property type="entry name" value="N-end_Aminoacyl_Trfase_N"/>
</dbReference>
<proteinExistence type="predicted"/>
<dbReference type="SUPFAM" id="SSF55729">
    <property type="entry name" value="Acyl-CoA N-acyltransferases (Nat)"/>
    <property type="match status" value="1"/>
</dbReference>
<dbReference type="InterPro" id="IPR017138">
    <property type="entry name" value="Asp_Glu_LeuTrfase"/>
</dbReference>
<evidence type="ECO:0000256" key="2">
    <source>
        <dbReference type="ARBA" id="ARBA00022679"/>
    </source>
</evidence>
<protein>
    <submittedName>
        <fullName evidence="6">Arginyltransferase</fullName>
    </submittedName>
</protein>
<feature type="domain" description="N-end aminoacyl transferase N-terminal" evidence="4">
    <location>
        <begin position="46"/>
        <end position="115"/>
    </location>
</feature>
<gene>
    <name evidence="6" type="ORF">C5Y83_03330</name>
</gene>
<dbReference type="Pfam" id="PF04376">
    <property type="entry name" value="ATE_N"/>
    <property type="match status" value="1"/>
</dbReference>
<reference evidence="6 7" key="1">
    <citation type="submission" date="2018-02" db="EMBL/GenBank/DDBJ databases">
        <title>Comparative genomes isolates from brazilian mangrove.</title>
        <authorList>
            <person name="Araujo J.E."/>
            <person name="Taketani R.G."/>
            <person name="Silva M.C.P."/>
            <person name="Loureco M.V."/>
            <person name="Andreote F.D."/>
        </authorList>
    </citation>
    <scope>NUCLEOTIDE SEQUENCE [LARGE SCALE GENOMIC DNA]</scope>
    <source>
        <strain evidence="6 7">Hex-1 MGV</strain>
    </source>
</reference>